<dbReference type="Gene3D" id="3.40.50.300">
    <property type="entry name" value="P-loop containing nucleotide triphosphate hydrolases"/>
    <property type="match status" value="1"/>
</dbReference>
<sequence length="1055" mass="116420">MNLFRRPSSQASAPGETPSLPLARRRGALGETILKGIASASLLLKRDITSFCDLATCDRNGIVTFGGDYLTIVRLRGMRRISSGPEIKASAARLRLALSSLFAAPGHALQFSYAADPEGVQTTIARNLEERRTIAAALNAEFEDIFSERQRVLPAYMRQERIWLALWTRTGRLSSQEDRQAKAARKRELGALPPIGDAQNPLLGSLELGTIHSTFVQGVLQAFAHEAVQAEMLSPEDGLRAIREELYPETIGGEWTPSTPLRTPPDRVPDDDPPRDVADLLWPPLREQLFRDDAFTPDFSTVRLGTMDWTPLELTRCPEVPHAGAPLTPIPSFTELACRLAGRRMPWRATALIEGTRPGYMAWKDMIATFLKFGTNLPINAAFAELKGLRARQEDTVVKLRMAFATSAPAGETETLRVRASRLEQAVQAWGGASASRVCGDPLAGVMSSVPGLAVASTAPPSAGPLAQILAMMPWARPGTPWRDGAMLFRAADGTLVPYDPSGSGREAVLDLFIAPSRRGKSMLANALLLNTVLSPAAMTAQGPRIPLIGKLDVGDSSSGFVDMVLAGLRAEDQHLALHVPFQLIEEHAVNIFDTETCCRMPLDYHVTFLRNFLGLVCKPLEGPAFESMNQLIDAIIPAAFEYFSDHGPSVQPKVWRPGIDPHGVDAALTRHRLAPERDTPWWQIADLFAEAGDMRMAHRATRFAVPTIGDLIRVVREPRIRIAFEKVTPTSGNESTLDIFRRYITHFVDKYPTLNRPTQLDLGDARITVLDISRVAPEGLGESQRQTELMYLLGFHVIARNFFLDPDEARNVPAHVRTWHRRRFEEFRESFKRIECDEFQRTAGAPHIQRQFEEAARRAAKLNVRLGLASQKLDDFGEYLISHSTGRFILGAPDEKEAKAICDRFQLSPAARAIVETGLNGPRPDGGGAPLIWQTRVHHEVYELFVLNLMGPIELWALSTSPKDTALRRRLYDALGTAEARRRLATVFPRGTAEDEIERRETARVKSGQDASVALGGVIEELARELRDGTGLGTVIRQRDDEAGLTNAPGMMDA</sequence>
<dbReference type="SUPFAM" id="SSF52540">
    <property type="entry name" value="P-loop containing nucleoside triphosphate hydrolases"/>
    <property type="match status" value="1"/>
</dbReference>
<organism evidence="2 3">
    <name type="scientific">Gluconobacter japonicus</name>
    <dbReference type="NCBI Taxonomy" id="376620"/>
    <lineage>
        <taxon>Bacteria</taxon>
        <taxon>Pseudomonadati</taxon>
        <taxon>Pseudomonadota</taxon>
        <taxon>Alphaproteobacteria</taxon>
        <taxon>Acetobacterales</taxon>
        <taxon>Acetobacteraceae</taxon>
        <taxon>Gluconobacter</taxon>
    </lineage>
</organism>
<evidence type="ECO:0000313" key="2">
    <source>
        <dbReference type="EMBL" id="GLQ59929.1"/>
    </source>
</evidence>
<comment type="caution">
    <text evidence="2">The sequence shown here is derived from an EMBL/GenBank/DDBJ whole genome shotgun (WGS) entry which is preliminary data.</text>
</comment>
<keyword evidence="3" id="KW-1185">Reference proteome</keyword>
<evidence type="ECO:0000313" key="3">
    <source>
        <dbReference type="Proteomes" id="UP001156613"/>
    </source>
</evidence>
<accession>A0ABQ5WJL4</accession>
<gene>
    <name evidence="2" type="primary">icmB</name>
    <name evidence="2" type="ORF">GCM10010937_17320</name>
</gene>
<name>A0ABQ5WJL4_GLUJA</name>
<dbReference type="InterPro" id="IPR027417">
    <property type="entry name" value="P-loop_NTPase"/>
</dbReference>
<evidence type="ECO:0000256" key="1">
    <source>
        <dbReference type="SAM" id="MobiDB-lite"/>
    </source>
</evidence>
<protein>
    <submittedName>
        <fullName evidence="2">Type IVa secretion system protein IcmB</fullName>
    </submittedName>
</protein>
<feature type="region of interest" description="Disordered" evidence="1">
    <location>
        <begin position="1"/>
        <end position="21"/>
    </location>
</feature>
<proteinExistence type="predicted"/>
<reference evidence="3" key="1">
    <citation type="journal article" date="2019" name="Int. J. Syst. Evol. Microbiol.">
        <title>The Global Catalogue of Microorganisms (GCM) 10K type strain sequencing project: providing services to taxonomists for standard genome sequencing and annotation.</title>
        <authorList>
            <consortium name="The Broad Institute Genomics Platform"/>
            <consortium name="The Broad Institute Genome Sequencing Center for Infectious Disease"/>
            <person name="Wu L."/>
            <person name="Ma J."/>
        </authorList>
    </citation>
    <scope>NUCLEOTIDE SEQUENCE [LARGE SCALE GENOMIC DNA]</scope>
    <source>
        <strain evidence="3">NBRC 3271</strain>
    </source>
</reference>
<dbReference type="EMBL" id="BSNT01000061">
    <property type="protein sequence ID" value="GLQ59929.1"/>
    <property type="molecule type" value="Genomic_DNA"/>
</dbReference>
<dbReference type="RefSeq" id="WP_099282387.1">
    <property type="nucleotide sequence ID" value="NZ_BEWO01000022.1"/>
</dbReference>
<dbReference type="Proteomes" id="UP001156613">
    <property type="component" value="Unassembled WGS sequence"/>
</dbReference>